<comment type="caution">
    <text evidence="1">The sequence shown here is derived from an EMBL/GenBank/DDBJ whole genome shotgun (WGS) entry which is preliminary data.</text>
</comment>
<dbReference type="Proteomes" id="UP000623467">
    <property type="component" value="Unassembled WGS sequence"/>
</dbReference>
<keyword evidence="2" id="KW-1185">Reference proteome</keyword>
<dbReference type="PANTHER" id="PTHR35569:SF1">
    <property type="entry name" value="CYANAMIDE HYDRATASE DDI2-RELATED"/>
    <property type="match status" value="1"/>
</dbReference>
<accession>A0A8H6Z8T0</accession>
<reference evidence="1" key="1">
    <citation type="submission" date="2020-05" db="EMBL/GenBank/DDBJ databases">
        <title>Mycena genomes resolve the evolution of fungal bioluminescence.</title>
        <authorList>
            <person name="Tsai I.J."/>
        </authorList>
    </citation>
    <scope>NUCLEOTIDE SEQUENCE</scope>
    <source>
        <strain evidence="1">160909Yilan</strain>
    </source>
</reference>
<evidence type="ECO:0000313" key="2">
    <source>
        <dbReference type="Proteomes" id="UP000623467"/>
    </source>
</evidence>
<gene>
    <name evidence="1" type="ORF">MSAN_00766100</name>
</gene>
<dbReference type="AlphaFoldDB" id="A0A8H6Z8T0"/>
<dbReference type="PANTHER" id="PTHR35569">
    <property type="entry name" value="CYANAMIDE HYDRATASE DDI2-RELATED"/>
    <property type="match status" value="1"/>
</dbReference>
<evidence type="ECO:0000313" key="1">
    <source>
        <dbReference type="EMBL" id="KAF7371300.1"/>
    </source>
</evidence>
<dbReference type="SUPFAM" id="SSF109604">
    <property type="entry name" value="HD-domain/PDEase-like"/>
    <property type="match status" value="1"/>
</dbReference>
<dbReference type="EMBL" id="JACAZH010000004">
    <property type="protein sequence ID" value="KAF7371300.1"/>
    <property type="molecule type" value="Genomic_DNA"/>
</dbReference>
<protein>
    <recommendedName>
        <fullName evidence="3">HD domain-containing protein</fullName>
    </recommendedName>
</protein>
<proteinExistence type="predicted"/>
<name>A0A8H6Z8T0_9AGAR</name>
<dbReference type="OrthoDB" id="409121at2759"/>
<sequence>MHQRLRRAHRCTYQYFPPARYFTCWSIYTGLPRISPDKQTDMPFPQTFDAYVPSNTADFLALSKIEPNYVPFETLHAVPLDVAAPATFAFSKRITPSAVFLHVLRTFYFALSLLYNGFPSGTPGVPQIAFEELSLRVYHACLLHDLGWTNTTEGLEHPAHAMTFELHGAFMTYEHLHAVAPTYDAERVGDIVQSIVLHTSNWTTGNSSATAQLVSLAAFFDIGGYDTPGPDGIDFNLLFNRTTVEEIEEAFPRENFYDQGTAAIEREFEEKPNCLLSHRLGGLDGLAAFLKGPIVPEDQ</sequence>
<evidence type="ECO:0008006" key="3">
    <source>
        <dbReference type="Google" id="ProtNLM"/>
    </source>
</evidence>
<organism evidence="1 2">
    <name type="scientific">Mycena sanguinolenta</name>
    <dbReference type="NCBI Taxonomy" id="230812"/>
    <lineage>
        <taxon>Eukaryota</taxon>
        <taxon>Fungi</taxon>
        <taxon>Dikarya</taxon>
        <taxon>Basidiomycota</taxon>
        <taxon>Agaricomycotina</taxon>
        <taxon>Agaricomycetes</taxon>
        <taxon>Agaricomycetidae</taxon>
        <taxon>Agaricales</taxon>
        <taxon>Marasmiineae</taxon>
        <taxon>Mycenaceae</taxon>
        <taxon>Mycena</taxon>
    </lineage>
</organism>